<dbReference type="Proteomes" id="UP001303473">
    <property type="component" value="Unassembled WGS sequence"/>
</dbReference>
<keyword evidence="1" id="KW-0560">Oxidoreductase</keyword>
<dbReference type="InterPro" id="IPR036291">
    <property type="entry name" value="NAD(P)-bd_dom_sf"/>
</dbReference>
<dbReference type="Pfam" id="PF01370">
    <property type="entry name" value="Epimerase"/>
    <property type="match status" value="1"/>
</dbReference>
<evidence type="ECO:0000313" key="6">
    <source>
        <dbReference type="Proteomes" id="UP001303473"/>
    </source>
</evidence>
<sequence length="359" mass="38473">MSSTPLRVLVTGANGYIAQHILSTFLSAGHSVRGVVRSQSKVTQISTTFSPFVSSGQLDFALVPDISVPNAFDSALLSAPPFDVVLHTASPFNYRANSSPAEFLDPAIKGTTSILQSIARVAPSVRRVVVTSSMAAVIDFIGSPRFTNPPKTYTESDWNPITLESALAPDASLNVIYQTSKTFAEKSAWQFMEQKRPGFDLVVLNPPMVYGPLFDPAVVRDPKTDLGESVHGIYQNTLAPGLAEDSPLAPTGLHLYVDVRDLAQAHLLAATVPEAAGKRFVVCAGELTAQKIANIMRDTTPAALRGRIPRGEPEKENMPEGAFTASSGRAKEVLGLEFRDAKETIGDLAAQLAQIVQKE</sequence>
<evidence type="ECO:0000256" key="3">
    <source>
        <dbReference type="SAM" id="MobiDB-lite"/>
    </source>
</evidence>
<dbReference type="AlphaFoldDB" id="A0AAN6NBK8"/>
<evidence type="ECO:0000256" key="1">
    <source>
        <dbReference type="ARBA" id="ARBA00023002"/>
    </source>
</evidence>
<name>A0AAN6NBK8_9PEZI</name>
<dbReference type="CDD" id="cd05227">
    <property type="entry name" value="AR_SDR_e"/>
    <property type="match status" value="1"/>
</dbReference>
<comment type="similarity">
    <text evidence="2">Belongs to the NAD(P)-dependent epimerase/dehydratase family. Dihydroflavonol-4-reductase subfamily.</text>
</comment>
<dbReference type="PANTHER" id="PTHR10366:SF564">
    <property type="entry name" value="STEROL-4-ALPHA-CARBOXYLATE 3-DEHYDROGENASE, DECARBOXYLATING"/>
    <property type="match status" value="1"/>
</dbReference>
<feature type="domain" description="NAD-dependent epimerase/dehydratase" evidence="4">
    <location>
        <begin position="8"/>
        <end position="282"/>
    </location>
</feature>
<proteinExistence type="inferred from homology"/>
<dbReference type="SUPFAM" id="SSF51735">
    <property type="entry name" value="NAD(P)-binding Rossmann-fold domains"/>
    <property type="match status" value="1"/>
</dbReference>
<dbReference type="GO" id="GO:0016616">
    <property type="term" value="F:oxidoreductase activity, acting on the CH-OH group of donors, NAD or NADP as acceptor"/>
    <property type="evidence" value="ECO:0007669"/>
    <property type="project" value="TreeGrafter"/>
</dbReference>
<dbReference type="Gene3D" id="3.40.50.720">
    <property type="entry name" value="NAD(P)-binding Rossmann-like Domain"/>
    <property type="match status" value="1"/>
</dbReference>
<evidence type="ECO:0000256" key="2">
    <source>
        <dbReference type="ARBA" id="ARBA00023445"/>
    </source>
</evidence>
<protein>
    <submittedName>
        <fullName evidence="5">Dihydroflavonol-4-reductase</fullName>
    </submittedName>
</protein>
<gene>
    <name evidence="5" type="ORF">QBC46DRAFT_92113</name>
</gene>
<reference evidence="6" key="1">
    <citation type="journal article" date="2023" name="Mol. Phylogenet. Evol.">
        <title>Genome-scale phylogeny and comparative genomics of the fungal order Sordariales.</title>
        <authorList>
            <person name="Hensen N."/>
            <person name="Bonometti L."/>
            <person name="Westerberg I."/>
            <person name="Brannstrom I.O."/>
            <person name="Guillou S."/>
            <person name="Cros-Aarteil S."/>
            <person name="Calhoun S."/>
            <person name="Haridas S."/>
            <person name="Kuo A."/>
            <person name="Mondo S."/>
            <person name="Pangilinan J."/>
            <person name="Riley R."/>
            <person name="LaButti K."/>
            <person name="Andreopoulos B."/>
            <person name="Lipzen A."/>
            <person name="Chen C."/>
            <person name="Yan M."/>
            <person name="Daum C."/>
            <person name="Ng V."/>
            <person name="Clum A."/>
            <person name="Steindorff A."/>
            <person name="Ohm R.A."/>
            <person name="Martin F."/>
            <person name="Silar P."/>
            <person name="Natvig D.O."/>
            <person name="Lalanne C."/>
            <person name="Gautier V."/>
            <person name="Ament-Velasquez S.L."/>
            <person name="Kruys A."/>
            <person name="Hutchinson M.I."/>
            <person name="Powell A.J."/>
            <person name="Barry K."/>
            <person name="Miller A.N."/>
            <person name="Grigoriev I.V."/>
            <person name="Debuchy R."/>
            <person name="Gladieux P."/>
            <person name="Hiltunen Thoren M."/>
            <person name="Johannesson H."/>
        </authorList>
    </citation>
    <scope>NUCLEOTIDE SEQUENCE [LARGE SCALE GENOMIC DNA]</scope>
    <source>
        <strain evidence="6">CBS 340.73</strain>
    </source>
</reference>
<evidence type="ECO:0000313" key="5">
    <source>
        <dbReference type="EMBL" id="KAK3941773.1"/>
    </source>
</evidence>
<keyword evidence="6" id="KW-1185">Reference proteome</keyword>
<dbReference type="EMBL" id="MU853780">
    <property type="protein sequence ID" value="KAK3941773.1"/>
    <property type="molecule type" value="Genomic_DNA"/>
</dbReference>
<dbReference type="PANTHER" id="PTHR10366">
    <property type="entry name" value="NAD DEPENDENT EPIMERASE/DEHYDRATASE"/>
    <property type="match status" value="1"/>
</dbReference>
<feature type="region of interest" description="Disordered" evidence="3">
    <location>
        <begin position="305"/>
        <end position="326"/>
    </location>
</feature>
<dbReference type="InterPro" id="IPR001509">
    <property type="entry name" value="Epimerase_deHydtase"/>
</dbReference>
<dbReference type="InterPro" id="IPR050425">
    <property type="entry name" value="NAD(P)_dehydrat-like"/>
</dbReference>
<comment type="caution">
    <text evidence="5">The sequence shown here is derived from an EMBL/GenBank/DDBJ whole genome shotgun (WGS) entry which is preliminary data.</text>
</comment>
<feature type="compositionally biased region" description="Basic and acidic residues" evidence="3">
    <location>
        <begin position="309"/>
        <end position="318"/>
    </location>
</feature>
<evidence type="ECO:0000259" key="4">
    <source>
        <dbReference type="Pfam" id="PF01370"/>
    </source>
</evidence>
<accession>A0AAN6NBK8</accession>
<organism evidence="5 6">
    <name type="scientific">Diplogelasinospora grovesii</name>
    <dbReference type="NCBI Taxonomy" id="303347"/>
    <lineage>
        <taxon>Eukaryota</taxon>
        <taxon>Fungi</taxon>
        <taxon>Dikarya</taxon>
        <taxon>Ascomycota</taxon>
        <taxon>Pezizomycotina</taxon>
        <taxon>Sordariomycetes</taxon>
        <taxon>Sordariomycetidae</taxon>
        <taxon>Sordariales</taxon>
        <taxon>Diplogelasinosporaceae</taxon>
        <taxon>Diplogelasinospora</taxon>
    </lineage>
</organism>